<dbReference type="InterPro" id="IPR050741">
    <property type="entry name" value="Acyl-CoA_dehydrogenase"/>
</dbReference>
<dbReference type="InterPro" id="IPR009100">
    <property type="entry name" value="AcylCoA_DH/oxidase_NM_dom_sf"/>
</dbReference>
<feature type="domain" description="Acyl-CoA dehydrogenase/oxidase N-terminal" evidence="3">
    <location>
        <begin position="18"/>
        <end position="99"/>
    </location>
</feature>
<gene>
    <name evidence="5" type="ORF">AQJ46_42450</name>
</gene>
<evidence type="ECO:0000313" key="6">
    <source>
        <dbReference type="Proteomes" id="UP000053669"/>
    </source>
</evidence>
<feature type="domain" description="Acyl-CoA dehydrogenase C-terminal" evidence="4">
    <location>
        <begin position="234"/>
        <end position="366"/>
    </location>
</feature>
<dbReference type="SUPFAM" id="SSF47203">
    <property type="entry name" value="Acyl-CoA dehydrogenase C-terminal domain-like"/>
    <property type="match status" value="1"/>
</dbReference>
<evidence type="ECO:0000259" key="4">
    <source>
        <dbReference type="Pfam" id="PF08028"/>
    </source>
</evidence>
<dbReference type="Gene3D" id="1.20.140.10">
    <property type="entry name" value="Butyryl-CoA Dehydrogenase, subunit A, domain 3"/>
    <property type="match status" value="1"/>
</dbReference>
<dbReference type="InterPro" id="IPR036250">
    <property type="entry name" value="AcylCo_DH-like_C"/>
</dbReference>
<accession>A0A117QWZ3</accession>
<dbReference type="Gene3D" id="1.10.540.10">
    <property type="entry name" value="Acyl-CoA dehydrogenase/oxidase, N-terminal domain"/>
    <property type="match status" value="1"/>
</dbReference>
<dbReference type="PANTHER" id="PTHR48083:SF19">
    <property type="entry name" value="FLAVIN-DEPENDENT MONOOXYGENASE, OXYGENASE SUBUNIT HSAA"/>
    <property type="match status" value="1"/>
</dbReference>
<name>A0A117QWZ3_9ACTN</name>
<protein>
    <submittedName>
        <fullName evidence="5">Oxidoreductase</fullName>
    </submittedName>
</protein>
<dbReference type="InterPro" id="IPR013107">
    <property type="entry name" value="Acyl-CoA_DH_C"/>
</dbReference>
<dbReference type="Pfam" id="PF02771">
    <property type="entry name" value="Acyl-CoA_dh_N"/>
    <property type="match status" value="1"/>
</dbReference>
<evidence type="ECO:0000256" key="2">
    <source>
        <dbReference type="ARBA" id="ARBA00049661"/>
    </source>
</evidence>
<dbReference type="RefSeq" id="WP_059210696.1">
    <property type="nucleotide sequence ID" value="NZ_KQ948674.1"/>
</dbReference>
<dbReference type="PANTHER" id="PTHR48083">
    <property type="entry name" value="MEDIUM-CHAIN SPECIFIC ACYL-COA DEHYDROGENASE, MITOCHONDRIAL-RELATED"/>
    <property type="match status" value="1"/>
</dbReference>
<dbReference type="GO" id="GO:0005737">
    <property type="term" value="C:cytoplasm"/>
    <property type="evidence" value="ECO:0007669"/>
    <property type="project" value="TreeGrafter"/>
</dbReference>
<dbReference type="GO" id="GO:0003995">
    <property type="term" value="F:acyl-CoA dehydrogenase activity"/>
    <property type="evidence" value="ECO:0007669"/>
    <property type="project" value="TreeGrafter"/>
</dbReference>
<comment type="similarity">
    <text evidence="2">Belongs to the HpaH/HsaA monooxygenase family.</text>
</comment>
<comment type="caution">
    <text evidence="5">The sequence shown here is derived from an EMBL/GenBank/DDBJ whole genome shotgun (WGS) entry which is preliminary data.</text>
</comment>
<dbReference type="Pfam" id="PF08028">
    <property type="entry name" value="Acyl-CoA_dh_2"/>
    <property type="match status" value="1"/>
</dbReference>
<evidence type="ECO:0000259" key="3">
    <source>
        <dbReference type="Pfam" id="PF02771"/>
    </source>
</evidence>
<dbReference type="GO" id="GO:0033539">
    <property type="term" value="P:fatty acid beta-oxidation using acyl-CoA dehydrogenase"/>
    <property type="evidence" value="ECO:0007669"/>
    <property type="project" value="TreeGrafter"/>
</dbReference>
<proteinExistence type="inferred from homology"/>
<dbReference type="PIRSF" id="PIRSF016578">
    <property type="entry name" value="HsaA"/>
    <property type="match status" value="1"/>
</dbReference>
<dbReference type="Gene3D" id="2.40.110.10">
    <property type="entry name" value="Butyryl-CoA Dehydrogenase, subunit A, domain 2"/>
    <property type="match status" value="1"/>
</dbReference>
<dbReference type="Proteomes" id="UP000053669">
    <property type="component" value="Unassembled WGS sequence"/>
</dbReference>
<dbReference type="InterPro" id="IPR046373">
    <property type="entry name" value="Acyl-CoA_Oxase/DH_mid-dom_sf"/>
</dbReference>
<keyword evidence="1" id="KW-0560">Oxidoreductase</keyword>
<dbReference type="AlphaFoldDB" id="A0A117QWZ3"/>
<organism evidence="5 6">
    <name type="scientific">Streptomyces canus</name>
    <dbReference type="NCBI Taxonomy" id="58343"/>
    <lineage>
        <taxon>Bacteria</taxon>
        <taxon>Bacillati</taxon>
        <taxon>Actinomycetota</taxon>
        <taxon>Actinomycetes</taxon>
        <taxon>Kitasatosporales</taxon>
        <taxon>Streptomycetaceae</taxon>
        <taxon>Streptomyces</taxon>
        <taxon>Streptomyces aurantiacus group</taxon>
    </lineage>
</organism>
<evidence type="ECO:0000256" key="1">
    <source>
        <dbReference type="ARBA" id="ARBA00023002"/>
    </source>
</evidence>
<dbReference type="InterPro" id="IPR037069">
    <property type="entry name" value="AcylCoA_DH/ox_N_sf"/>
</dbReference>
<dbReference type="InterPro" id="IPR013786">
    <property type="entry name" value="AcylCoA_DH/ox_N"/>
</dbReference>
<evidence type="ECO:0000313" key="5">
    <source>
        <dbReference type="EMBL" id="KUN58935.1"/>
    </source>
</evidence>
<reference evidence="5 6" key="1">
    <citation type="submission" date="2015-10" db="EMBL/GenBank/DDBJ databases">
        <title>Draft genome sequence of Streptomyces canus DSM 40017, type strain for the species Streptomyces canus.</title>
        <authorList>
            <person name="Ruckert C."/>
            <person name="Winkler A."/>
            <person name="Kalinowski J."/>
            <person name="Kampfer P."/>
            <person name="Glaeser S."/>
        </authorList>
    </citation>
    <scope>NUCLEOTIDE SEQUENCE [LARGE SCALE GENOMIC DNA]</scope>
    <source>
        <strain evidence="5 6">DSM 40017</strain>
    </source>
</reference>
<dbReference type="EMBL" id="LMWU01000055">
    <property type="protein sequence ID" value="KUN58935.1"/>
    <property type="molecule type" value="Genomic_DNA"/>
</dbReference>
<dbReference type="STRING" id="58343.AQJ46_42450"/>
<sequence>MTTHEDLVARAAALRPLLREHAAATETARRVPDPVIDAIADAGLFKLATPRRYGGHQTSMRTMLDVSATLAEGDGSTSWVVTLVNVCNWLTSLFPSKAQDDVFGANPDARVTGVLSPTSTTARVDGGWQVSGRWYYNSGSSHSDWAVLGVPLTDEGGAVVDQGLALVPRGDLTLEDTWFVAGMKGTASNCLIAEDIFVPEHRVMSVPAAIEGRYPTEHTDEVLSRSAFVPILALVLAGPQLGLGRAALEYVTEKAARKPISYTFYETQAESVAVQLQIAEAALRIDTATLHAQRAASEIDQAAQQGTYLDFTQRARVRADTGWAIQNVLEAINTLVSVHGAGSFADVNPLQRIWRDANTAGRHAVAAPTVAFEVYGKALLGIDEKITPLV</sequence>
<dbReference type="SUPFAM" id="SSF56645">
    <property type="entry name" value="Acyl-CoA dehydrogenase NM domain-like"/>
    <property type="match status" value="1"/>
</dbReference>
<dbReference type="GO" id="GO:0050660">
    <property type="term" value="F:flavin adenine dinucleotide binding"/>
    <property type="evidence" value="ECO:0007669"/>
    <property type="project" value="InterPro"/>
</dbReference>
<dbReference type="GO" id="GO:0016712">
    <property type="term" value="F:oxidoreductase activity, acting on paired donors, with incorporation or reduction of molecular oxygen, reduced flavin or flavoprotein as one donor, and incorporation of one atom of oxygen"/>
    <property type="evidence" value="ECO:0007669"/>
    <property type="project" value="TreeGrafter"/>
</dbReference>